<evidence type="ECO:0000313" key="2">
    <source>
        <dbReference type="EMBL" id="KAK9873020.1"/>
    </source>
</evidence>
<dbReference type="Proteomes" id="UP001431783">
    <property type="component" value="Unassembled WGS sequence"/>
</dbReference>
<feature type="transmembrane region" description="Helical" evidence="1">
    <location>
        <begin position="133"/>
        <end position="153"/>
    </location>
</feature>
<protein>
    <recommendedName>
        <fullName evidence="4">Gustatory receptor</fullName>
    </recommendedName>
</protein>
<sequence length="192" mass="22300">MSDKLVTTWFESKELFLLFFVFYGGALFCFCRSYYEACREMDCMVNTVYLLEQFQGFQSWLLISITICLVQCINNQYMAIINKLSKNQYKRAQKIQGSKIEGSIQVIEEINTVEEINYIHEQLCDLIDNFNTIFGSNILLVVLSGTLNILIYATRLVQYILKDTGENPDQFSAGTMIEWSFYVLLTVVSNYH</sequence>
<feature type="transmembrane region" description="Helical" evidence="1">
    <location>
        <begin position="56"/>
        <end position="77"/>
    </location>
</feature>
<evidence type="ECO:0000313" key="3">
    <source>
        <dbReference type="Proteomes" id="UP001431783"/>
    </source>
</evidence>
<evidence type="ECO:0000256" key="1">
    <source>
        <dbReference type="SAM" id="Phobius"/>
    </source>
</evidence>
<dbReference type="AlphaFoldDB" id="A0AAW1TYR8"/>
<dbReference type="EMBL" id="JARQZJ010000015">
    <property type="protein sequence ID" value="KAK9873020.1"/>
    <property type="molecule type" value="Genomic_DNA"/>
</dbReference>
<keyword evidence="1" id="KW-0472">Membrane</keyword>
<keyword evidence="1" id="KW-0812">Transmembrane</keyword>
<keyword evidence="3" id="KW-1185">Reference proteome</keyword>
<gene>
    <name evidence="2" type="ORF">WA026_020753</name>
</gene>
<feature type="transmembrane region" description="Helical" evidence="1">
    <location>
        <begin position="15"/>
        <end position="35"/>
    </location>
</feature>
<reference evidence="2 3" key="1">
    <citation type="submission" date="2023-03" db="EMBL/GenBank/DDBJ databases">
        <title>Genome insight into feeding habits of ladybird beetles.</title>
        <authorList>
            <person name="Li H.-S."/>
            <person name="Huang Y.-H."/>
            <person name="Pang H."/>
        </authorList>
    </citation>
    <scope>NUCLEOTIDE SEQUENCE [LARGE SCALE GENOMIC DNA]</scope>
    <source>
        <strain evidence="2">SYSU_2023b</strain>
        <tissue evidence="2">Whole body</tissue>
    </source>
</reference>
<keyword evidence="1" id="KW-1133">Transmembrane helix</keyword>
<accession>A0AAW1TYR8</accession>
<comment type="caution">
    <text evidence="2">The sequence shown here is derived from an EMBL/GenBank/DDBJ whole genome shotgun (WGS) entry which is preliminary data.</text>
</comment>
<proteinExistence type="predicted"/>
<organism evidence="2 3">
    <name type="scientific">Henosepilachna vigintioctopunctata</name>
    <dbReference type="NCBI Taxonomy" id="420089"/>
    <lineage>
        <taxon>Eukaryota</taxon>
        <taxon>Metazoa</taxon>
        <taxon>Ecdysozoa</taxon>
        <taxon>Arthropoda</taxon>
        <taxon>Hexapoda</taxon>
        <taxon>Insecta</taxon>
        <taxon>Pterygota</taxon>
        <taxon>Neoptera</taxon>
        <taxon>Endopterygota</taxon>
        <taxon>Coleoptera</taxon>
        <taxon>Polyphaga</taxon>
        <taxon>Cucujiformia</taxon>
        <taxon>Coccinelloidea</taxon>
        <taxon>Coccinellidae</taxon>
        <taxon>Epilachninae</taxon>
        <taxon>Epilachnini</taxon>
        <taxon>Henosepilachna</taxon>
    </lineage>
</organism>
<name>A0AAW1TYR8_9CUCU</name>
<evidence type="ECO:0008006" key="4">
    <source>
        <dbReference type="Google" id="ProtNLM"/>
    </source>
</evidence>